<dbReference type="InterPro" id="IPR011989">
    <property type="entry name" value="ARM-like"/>
</dbReference>
<evidence type="ECO:0000256" key="2">
    <source>
        <dbReference type="ARBA" id="ARBA00022448"/>
    </source>
</evidence>
<organism evidence="14 15">
    <name type="scientific">Discostella pseudostelligera</name>
    <dbReference type="NCBI Taxonomy" id="259834"/>
    <lineage>
        <taxon>Eukaryota</taxon>
        <taxon>Sar</taxon>
        <taxon>Stramenopiles</taxon>
        <taxon>Ochrophyta</taxon>
        <taxon>Bacillariophyta</taxon>
        <taxon>Coscinodiscophyceae</taxon>
        <taxon>Thalassiosirophycidae</taxon>
        <taxon>Stephanodiscales</taxon>
        <taxon>Stephanodiscaceae</taxon>
        <taxon>Discostella</taxon>
    </lineage>
</organism>
<evidence type="ECO:0000259" key="11">
    <source>
        <dbReference type="Pfam" id="PF01602"/>
    </source>
</evidence>
<comment type="subcellular location">
    <subcellularLocation>
        <location evidence="10">Cytoplasm</location>
    </subcellularLocation>
    <subcellularLocation>
        <location evidence="1 10">Golgi apparatus membrane</location>
        <topology evidence="1 10">Peripheral membrane protein</topology>
        <orientation evidence="1 10">Cytoplasmic side</orientation>
    </subcellularLocation>
    <subcellularLocation>
        <location evidence="10">Cytoplasmic vesicle</location>
        <location evidence="10">COPI-coated vesicle membrane</location>
        <topology evidence="10">Peripheral membrane protein</topology>
        <orientation evidence="10">Cytoplasmic side</orientation>
    </subcellularLocation>
</comment>
<dbReference type="PANTHER" id="PTHR10635">
    <property type="entry name" value="COATOMER SUBUNIT BETA"/>
    <property type="match status" value="1"/>
</dbReference>
<name>A0ABD3M7D8_9STRA</name>
<sequence>MSAATNSNESYCTFTLASDVTAGGLPSEEEIAKQLESNDPKVKRHALKAAIMAMLGGEAMPRILMQVIRFCINSDDKPLKKLCMLYWEVVPKYQEPSSDQILRAASGGPPVQRKLLPEMILVCNALMNDLNHPNEYVRGSMLRFLCKVKDEEILGPIIPSIKACLQHRHPYVRKNAAMAVFHAHRLHGESLIPDGPELVATFINAETDVGARRNAFLMLYNESEELAIQFLAKNLDDVSKFGDGFALLVLDLTRKACRRDPNQKSRFVRVLFQMLSSESPAVSYEAAWTLISLSNSPTAVRAAAATYTNLLNSQNDNNVIMIVLERLEKLQKKHAKILQELLPDIMRGLSSPNPDICKKILDVAMTLVTSKNVAEVVTTLKREVSKTTQESADSSEDKGKVYRNMLIMAIHGCAVRFPHVAESVVHTLMDFLSSDGGMQVIIFVRAIVERYPDLRPAILSKLINTVDEVTNNNVMCICLWILGEYCETFDAVTDAFDTITKQLGNAPFIVQAEEKQAQEQAAIEAAKGRKLVTKNVILADGTYATQTVYSEPKVSQSALDKSPHLRKMIIEGDIFLGTIIASCLTKLCLRAPDVGVDAVTVKSMTVKALLAMCGIVKMAEVTVSAQKSSLADCSERVTLCCRALLDPKAKALLKQTLLSEGKHSFAAFLAHVQDKSSSGSEESKDEMVSAQADDLIHFRQLRSLTAQGGDLDLDDGSDLARATGYTDGGSLLSNELSHVYQLSGFADPVYAEAFVTVHEYDILLEILVINRTPNTLANLTVELSTMGDMKIVERPQSQTIGPLDQMTIRASIKVSSTETGHIFGTIVYEDTSTQEKGYINLNDIHMDIMDYIRPATCTDEIFRSMWAEFEWENKVAIATSITDLIEFVDHIVTSTNMSCLTPHDRSEKGSFLAANLYAKSVFGEDALVNVSVEKKEDNDGKLAGYIRIRSKTQGIALSLGDRITSVQRGLQPNKKH</sequence>
<dbReference type="SUPFAM" id="SSF48371">
    <property type="entry name" value="ARM repeat"/>
    <property type="match status" value="1"/>
</dbReference>
<keyword evidence="7 10" id="KW-0333">Golgi apparatus</keyword>
<evidence type="ECO:0000256" key="3">
    <source>
        <dbReference type="ARBA" id="ARBA00022490"/>
    </source>
</evidence>
<comment type="function">
    <text evidence="10">The coatomer is a cytosolic protein complex that binds to dilysine motifs and reversibly associates with Golgi non-clathrin-coated vesicles, which further mediate biosynthetic protein transport from the ER, via the Golgi up to the trans Golgi network. Coatomer complex is required for budding from Golgi membranes, and is essential for the retrograde Golgi-to-ER transport of dilysine-tagged proteins.</text>
</comment>
<keyword evidence="15" id="KW-1185">Reference proteome</keyword>
<dbReference type="Gene3D" id="1.25.10.10">
    <property type="entry name" value="Leucine-rich Repeat Variant"/>
    <property type="match status" value="1"/>
</dbReference>
<reference evidence="14 15" key="1">
    <citation type="submission" date="2024-10" db="EMBL/GenBank/DDBJ databases">
        <title>Updated reference genomes for cyclostephanoid diatoms.</title>
        <authorList>
            <person name="Roberts W.R."/>
            <person name="Alverson A.J."/>
        </authorList>
    </citation>
    <scope>NUCLEOTIDE SEQUENCE [LARGE SCALE GENOMIC DNA]</scope>
    <source>
        <strain evidence="14 15">AJA232-27</strain>
    </source>
</reference>
<evidence type="ECO:0000256" key="1">
    <source>
        <dbReference type="ARBA" id="ARBA00004255"/>
    </source>
</evidence>
<dbReference type="GO" id="GO:0000139">
    <property type="term" value="C:Golgi membrane"/>
    <property type="evidence" value="ECO:0007669"/>
    <property type="project" value="UniProtKB-SubCell"/>
</dbReference>
<evidence type="ECO:0000256" key="10">
    <source>
        <dbReference type="PIRNR" id="PIRNR005727"/>
    </source>
</evidence>
<dbReference type="AlphaFoldDB" id="A0ABD3M7D8"/>
<dbReference type="InterPro" id="IPR011710">
    <property type="entry name" value="Coatomer_bsu_C"/>
</dbReference>
<dbReference type="Pfam" id="PF14806">
    <property type="entry name" value="Coatomer_b_Cpla"/>
    <property type="match status" value="1"/>
</dbReference>
<dbReference type="Proteomes" id="UP001530293">
    <property type="component" value="Unassembled WGS sequence"/>
</dbReference>
<protein>
    <recommendedName>
        <fullName evidence="10">Coatomer subunit beta</fullName>
    </recommendedName>
    <alternativeName>
        <fullName evidence="10">Beta-coat protein</fullName>
    </alternativeName>
</protein>
<keyword evidence="6 10" id="KW-0653">Protein transport</keyword>
<evidence type="ECO:0000256" key="5">
    <source>
        <dbReference type="ARBA" id="ARBA00022892"/>
    </source>
</evidence>
<evidence type="ECO:0000259" key="12">
    <source>
        <dbReference type="Pfam" id="PF07718"/>
    </source>
</evidence>
<comment type="subunit">
    <text evidence="10">Oligomeric complex that consists of at least the alpha, beta, beta', gamma, delta, epsilon and zeta subunits.</text>
</comment>
<feature type="domain" description="Clathrin/coatomer adaptor adaptin-like N-terminal" evidence="11">
    <location>
        <begin position="28"/>
        <end position="545"/>
    </location>
</feature>
<accession>A0ABD3M7D8</accession>
<dbReference type="PIRSF" id="PIRSF005727">
    <property type="entry name" value="Coatomer_beta_subunit"/>
    <property type="match status" value="1"/>
</dbReference>
<dbReference type="PANTHER" id="PTHR10635:SF0">
    <property type="entry name" value="COATOMER SUBUNIT BETA"/>
    <property type="match status" value="1"/>
</dbReference>
<proteinExistence type="predicted"/>
<comment type="caution">
    <text evidence="14">The sequence shown here is derived from an EMBL/GenBank/DDBJ whole genome shotgun (WGS) entry which is preliminary data.</text>
</comment>
<dbReference type="InterPro" id="IPR002553">
    <property type="entry name" value="Clathrin/coatomer_adapt-like_N"/>
</dbReference>
<evidence type="ECO:0000256" key="4">
    <source>
        <dbReference type="ARBA" id="ARBA00022737"/>
    </source>
</evidence>
<dbReference type="Pfam" id="PF01602">
    <property type="entry name" value="Adaptin_N"/>
    <property type="match status" value="1"/>
</dbReference>
<keyword evidence="5 10" id="KW-0931">ER-Golgi transport</keyword>
<dbReference type="GO" id="GO:0015031">
    <property type="term" value="P:protein transport"/>
    <property type="evidence" value="ECO:0007669"/>
    <property type="project" value="UniProtKB-KW"/>
</dbReference>
<dbReference type="GO" id="GO:0016192">
    <property type="term" value="P:vesicle-mediated transport"/>
    <property type="evidence" value="ECO:0007669"/>
    <property type="project" value="UniProtKB-KW"/>
</dbReference>
<gene>
    <name evidence="14" type="ORF">ACHAWU_009790</name>
</gene>
<dbReference type="InterPro" id="IPR029446">
    <property type="entry name" value="COPB1_appendage_platform_dom"/>
</dbReference>
<feature type="domain" description="Coatomer beta subunit C-terminal" evidence="12">
    <location>
        <begin position="692"/>
        <end position="829"/>
    </location>
</feature>
<evidence type="ECO:0000256" key="7">
    <source>
        <dbReference type="ARBA" id="ARBA00023034"/>
    </source>
</evidence>
<feature type="domain" description="Coatomer beta subunit appendage platform" evidence="13">
    <location>
        <begin position="836"/>
        <end position="963"/>
    </location>
</feature>
<evidence type="ECO:0000256" key="9">
    <source>
        <dbReference type="ARBA" id="ARBA00023329"/>
    </source>
</evidence>
<evidence type="ECO:0000256" key="8">
    <source>
        <dbReference type="ARBA" id="ARBA00023136"/>
    </source>
</evidence>
<keyword evidence="2 10" id="KW-0813">Transport</keyword>
<keyword evidence="8 10" id="KW-0472">Membrane</keyword>
<dbReference type="GO" id="GO:0030663">
    <property type="term" value="C:COPI-coated vesicle membrane"/>
    <property type="evidence" value="ECO:0007669"/>
    <property type="project" value="UniProtKB-SubCell"/>
</dbReference>
<evidence type="ECO:0000313" key="15">
    <source>
        <dbReference type="Proteomes" id="UP001530293"/>
    </source>
</evidence>
<keyword evidence="9 10" id="KW-0968">Cytoplasmic vesicle</keyword>
<evidence type="ECO:0000256" key="6">
    <source>
        <dbReference type="ARBA" id="ARBA00022927"/>
    </source>
</evidence>
<dbReference type="InterPro" id="IPR016460">
    <property type="entry name" value="COPB1"/>
</dbReference>
<dbReference type="InterPro" id="IPR016024">
    <property type="entry name" value="ARM-type_fold"/>
</dbReference>
<keyword evidence="4" id="KW-0677">Repeat</keyword>
<dbReference type="Pfam" id="PF07718">
    <property type="entry name" value="Coatamer_beta_C"/>
    <property type="match status" value="1"/>
</dbReference>
<evidence type="ECO:0000259" key="13">
    <source>
        <dbReference type="Pfam" id="PF14806"/>
    </source>
</evidence>
<evidence type="ECO:0000313" key="14">
    <source>
        <dbReference type="EMBL" id="KAL3759643.1"/>
    </source>
</evidence>
<dbReference type="EMBL" id="JALLBG020000199">
    <property type="protein sequence ID" value="KAL3759643.1"/>
    <property type="molecule type" value="Genomic_DNA"/>
</dbReference>
<keyword evidence="3 10" id="KW-0963">Cytoplasm</keyword>